<accession>A0A9D4R7R2</accession>
<sequence>MLEKASNRLQCILSSRAHVNSLPHTRKDPEAVHGVQYSQIYATKENGKETLQDGGPYRTLQFFHRIEIEGFSDGLAMARSAYKMQFQLACTGLADDTPRRIYLRSREYLDMHYPYCNDGAN</sequence>
<proteinExistence type="predicted"/>
<comment type="caution">
    <text evidence="1">The sequence shown here is derived from an EMBL/GenBank/DDBJ whole genome shotgun (WGS) entry which is preliminary data.</text>
</comment>
<protein>
    <submittedName>
        <fullName evidence="1">Uncharacterized protein</fullName>
    </submittedName>
</protein>
<organism evidence="1 2">
    <name type="scientific">Dreissena polymorpha</name>
    <name type="common">Zebra mussel</name>
    <name type="synonym">Mytilus polymorpha</name>
    <dbReference type="NCBI Taxonomy" id="45954"/>
    <lineage>
        <taxon>Eukaryota</taxon>
        <taxon>Metazoa</taxon>
        <taxon>Spiralia</taxon>
        <taxon>Lophotrochozoa</taxon>
        <taxon>Mollusca</taxon>
        <taxon>Bivalvia</taxon>
        <taxon>Autobranchia</taxon>
        <taxon>Heteroconchia</taxon>
        <taxon>Euheterodonta</taxon>
        <taxon>Imparidentia</taxon>
        <taxon>Neoheterodontei</taxon>
        <taxon>Myida</taxon>
        <taxon>Dreissenoidea</taxon>
        <taxon>Dreissenidae</taxon>
        <taxon>Dreissena</taxon>
    </lineage>
</organism>
<evidence type="ECO:0000313" key="1">
    <source>
        <dbReference type="EMBL" id="KAH3857353.1"/>
    </source>
</evidence>
<keyword evidence="2" id="KW-1185">Reference proteome</keyword>
<evidence type="ECO:0000313" key="2">
    <source>
        <dbReference type="Proteomes" id="UP000828390"/>
    </source>
</evidence>
<name>A0A9D4R7R2_DREPO</name>
<reference evidence="1" key="1">
    <citation type="journal article" date="2019" name="bioRxiv">
        <title>The Genome of the Zebra Mussel, Dreissena polymorpha: A Resource for Invasive Species Research.</title>
        <authorList>
            <person name="McCartney M.A."/>
            <person name="Auch B."/>
            <person name="Kono T."/>
            <person name="Mallez S."/>
            <person name="Zhang Y."/>
            <person name="Obille A."/>
            <person name="Becker A."/>
            <person name="Abrahante J.E."/>
            <person name="Garbe J."/>
            <person name="Badalamenti J.P."/>
            <person name="Herman A."/>
            <person name="Mangelson H."/>
            <person name="Liachko I."/>
            <person name="Sullivan S."/>
            <person name="Sone E.D."/>
            <person name="Koren S."/>
            <person name="Silverstein K.A.T."/>
            <person name="Beckman K.B."/>
            <person name="Gohl D.M."/>
        </authorList>
    </citation>
    <scope>NUCLEOTIDE SEQUENCE</scope>
    <source>
        <strain evidence="1">Duluth1</strain>
        <tissue evidence="1">Whole animal</tissue>
    </source>
</reference>
<gene>
    <name evidence="1" type="ORF">DPMN_099960</name>
</gene>
<dbReference type="AlphaFoldDB" id="A0A9D4R7R2"/>
<dbReference type="EMBL" id="JAIWYP010000003">
    <property type="protein sequence ID" value="KAH3857353.1"/>
    <property type="molecule type" value="Genomic_DNA"/>
</dbReference>
<dbReference type="Proteomes" id="UP000828390">
    <property type="component" value="Unassembled WGS sequence"/>
</dbReference>
<reference evidence="1" key="2">
    <citation type="submission" date="2020-11" db="EMBL/GenBank/DDBJ databases">
        <authorList>
            <person name="McCartney M.A."/>
            <person name="Auch B."/>
            <person name="Kono T."/>
            <person name="Mallez S."/>
            <person name="Becker A."/>
            <person name="Gohl D.M."/>
            <person name="Silverstein K.A.T."/>
            <person name="Koren S."/>
            <person name="Bechman K.B."/>
            <person name="Herman A."/>
            <person name="Abrahante J.E."/>
            <person name="Garbe J."/>
        </authorList>
    </citation>
    <scope>NUCLEOTIDE SEQUENCE</scope>
    <source>
        <strain evidence="1">Duluth1</strain>
        <tissue evidence="1">Whole animal</tissue>
    </source>
</reference>